<dbReference type="InterPro" id="IPR033593">
    <property type="entry name" value="N-RASSF"/>
</dbReference>
<dbReference type="PANTHER" id="PTHR15286">
    <property type="entry name" value="RAS-ASSOCIATING DOMAIN CONTAINING PROTEIN"/>
    <property type="match status" value="1"/>
</dbReference>
<dbReference type="Ensembl" id="ENSNFUT00015038062.1">
    <property type="protein sequence ID" value="ENSNFUP00015036458.1"/>
    <property type="gene ID" value="ENSNFUG00015017666.1"/>
</dbReference>
<dbReference type="GeneTree" id="ENSGT00950000182839"/>
<evidence type="ECO:0000313" key="2">
    <source>
        <dbReference type="Ensembl" id="ENSNFUP00015036458.1"/>
    </source>
</evidence>
<reference evidence="2" key="1">
    <citation type="submission" date="2025-08" db="UniProtKB">
        <authorList>
            <consortium name="Ensembl"/>
        </authorList>
    </citation>
    <scope>IDENTIFICATION</scope>
</reference>
<dbReference type="PROSITE" id="PS50200">
    <property type="entry name" value="RA"/>
    <property type="match status" value="1"/>
</dbReference>
<dbReference type="Gene3D" id="3.10.20.90">
    <property type="entry name" value="Phosphatidylinositol 3-kinase Catalytic Subunit, Chain A, domain 1"/>
    <property type="match status" value="1"/>
</dbReference>
<dbReference type="SMART" id="SM00314">
    <property type="entry name" value="RA"/>
    <property type="match status" value="1"/>
</dbReference>
<organism evidence="2 3">
    <name type="scientific">Nothobranchius furzeri</name>
    <name type="common">Turquoise killifish</name>
    <dbReference type="NCBI Taxonomy" id="105023"/>
    <lineage>
        <taxon>Eukaryota</taxon>
        <taxon>Metazoa</taxon>
        <taxon>Chordata</taxon>
        <taxon>Craniata</taxon>
        <taxon>Vertebrata</taxon>
        <taxon>Euteleostomi</taxon>
        <taxon>Actinopterygii</taxon>
        <taxon>Neopterygii</taxon>
        <taxon>Teleostei</taxon>
        <taxon>Neoteleostei</taxon>
        <taxon>Acanthomorphata</taxon>
        <taxon>Ovalentaria</taxon>
        <taxon>Atherinomorphae</taxon>
        <taxon>Cyprinodontiformes</taxon>
        <taxon>Nothobranchiidae</taxon>
        <taxon>Nothobranchius</taxon>
    </lineage>
</organism>
<dbReference type="AlphaFoldDB" id="A0A8C6VQI9"/>
<dbReference type="SUPFAM" id="SSF54236">
    <property type="entry name" value="Ubiquitin-like"/>
    <property type="match status" value="1"/>
</dbReference>
<protein>
    <submittedName>
        <fullName evidence="2">Ras association domain family member 11</fullName>
    </submittedName>
</protein>
<accession>A0A8C6VQI9</accession>
<dbReference type="GO" id="GO:0007165">
    <property type="term" value="P:signal transduction"/>
    <property type="evidence" value="ECO:0007669"/>
    <property type="project" value="InterPro"/>
</dbReference>
<feature type="domain" description="Ras-associating" evidence="1">
    <location>
        <begin position="1"/>
        <end position="82"/>
    </location>
</feature>
<name>A0A8C6VQI9_NOTFU</name>
<evidence type="ECO:0000259" key="1">
    <source>
        <dbReference type="PROSITE" id="PS50200"/>
    </source>
</evidence>
<proteinExistence type="predicted"/>
<evidence type="ECO:0000313" key="3">
    <source>
        <dbReference type="Proteomes" id="UP000694548"/>
    </source>
</evidence>
<dbReference type="InterPro" id="IPR029071">
    <property type="entry name" value="Ubiquitin-like_domsf"/>
</dbReference>
<dbReference type="PANTHER" id="PTHR15286:SF16">
    <property type="entry name" value="RAS ASSOCIATION DOMAIN-CONTAINING PROTEIN 8"/>
    <property type="match status" value="1"/>
</dbReference>
<reference evidence="2" key="2">
    <citation type="submission" date="2025-09" db="UniProtKB">
        <authorList>
            <consortium name="Ensembl"/>
        </authorList>
    </citation>
    <scope>IDENTIFICATION</scope>
</reference>
<dbReference type="Pfam" id="PF00788">
    <property type="entry name" value="RA"/>
    <property type="match status" value="1"/>
</dbReference>
<sequence length="106" mass="12107">MEVKVSVNGVPRVVCGVTEDTTCQEVVLALAQALGQPGRYILREKFKDFERCMSPGERPLETLMKYGDQSKEVQLILQHNGSLTWDETGRVRVPRYQPSSVFFFFH</sequence>
<dbReference type="InterPro" id="IPR000159">
    <property type="entry name" value="RA_dom"/>
</dbReference>
<keyword evidence="3" id="KW-1185">Reference proteome</keyword>
<dbReference type="Proteomes" id="UP000694548">
    <property type="component" value="Unassembled WGS sequence"/>
</dbReference>